<dbReference type="EMBL" id="VWSG01000025">
    <property type="protein sequence ID" value="KAA5531597.1"/>
    <property type="molecule type" value="Genomic_DNA"/>
</dbReference>
<feature type="non-terminal residue" evidence="1">
    <location>
        <position position="1"/>
    </location>
</feature>
<reference evidence="1 2" key="1">
    <citation type="submission" date="2019-09" db="EMBL/GenBank/DDBJ databases">
        <title>Genome sequence and assembly of Flavobacterium sp.</title>
        <authorList>
            <person name="Chhetri G."/>
        </authorList>
    </citation>
    <scope>NUCLEOTIDE SEQUENCE [LARGE SCALE GENOMIC DNA]</scope>
    <source>
        <strain evidence="1 2">SNL9</strain>
    </source>
</reference>
<protein>
    <submittedName>
        <fullName evidence="1">Tetratricopeptide repeat protein</fullName>
    </submittedName>
</protein>
<organism evidence="1 2">
    <name type="scientific">Paenimyroides baculatum</name>
    <dbReference type="NCBI Taxonomy" id="2608000"/>
    <lineage>
        <taxon>Bacteria</taxon>
        <taxon>Pseudomonadati</taxon>
        <taxon>Bacteroidota</taxon>
        <taxon>Flavobacteriia</taxon>
        <taxon>Flavobacteriales</taxon>
        <taxon>Flavobacteriaceae</taxon>
        <taxon>Paenimyroides</taxon>
    </lineage>
</organism>
<proteinExistence type="predicted"/>
<gene>
    <name evidence="1" type="ORF">F0460_16000</name>
</gene>
<evidence type="ECO:0000313" key="2">
    <source>
        <dbReference type="Proteomes" id="UP000325141"/>
    </source>
</evidence>
<evidence type="ECO:0000313" key="1">
    <source>
        <dbReference type="EMBL" id="KAA5531597.1"/>
    </source>
</evidence>
<dbReference type="AlphaFoldDB" id="A0A5M6C8W7"/>
<accession>A0A5M6C8W7</accession>
<comment type="caution">
    <text evidence="1">The sequence shown here is derived from an EMBL/GenBank/DDBJ whole genome shotgun (WGS) entry which is preliminary data.</text>
</comment>
<dbReference type="RefSeq" id="WP_150015100.1">
    <property type="nucleotide sequence ID" value="NZ_VWSG01000025.1"/>
</dbReference>
<keyword evidence="2" id="KW-1185">Reference proteome</keyword>
<dbReference type="Proteomes" id="UP000325141">
    <property type="component" value="Unassembled WGS sequence"/>
</dbReference>
<name>A0A5M6C8W7_9FLAO</name>
<sequence>NDIVKLYEMMQKVSQSPIVKMNYCFCLSKIGKTEKALEILSKIEKELQKEHIYLSLVKARILKEINPKESDDLFILVMNKMKQKIRKKYLIENELIRL</sequence>